<comment type="caution">
    <text evidence="3">The sequence shown here is derived from an EMBL/GenBank/DDBJ whole genome shotgun (WGS) entry which is preliminary data.</text>
</comment>
<name>A0A4V3RC06_9BACE</name>
<keyword evidence="2" id="KW-0233">DNA recombination</keyword>
<dbReference type="InterPro" id="IPR011010">
    <property type="entry name" value="DNA_brk_join_enz"/>
</dbReference>
<proteinExistence type="predicted"/>
<keyword evidence="1" id="KW-0238">DNA-binding</keyword>
<keyword evidence="4" id="KW-1185">Reference proteome</keyword>
<sequence length="468" mass="54460">MERITLYLRTTKTSGKIRLRFRLTEGREVQLFHKSSIEADLADLKKFDMDGSLRPRVSLYNEELRLAITREIDAMHEAYKQLKEECPEFDATDFEARIDMLLNPEKYNIVNPEEIETLLARFDRYIDGLKTYGTVSEGRAKIYKIVWDKLSRYLIIFKKSHYTPNQFTPEDILAFREFVINEYKYVDKHKAIYGSLQKISIPTKQASINTASAKLRALQAFFNELEENDEILKSPFRRLTKKRRNEALREQYDDPFFLRYEEVQQIMATDVPDNLKETKDAFLLQCALGCRIGDFMKLSMSNVAVSDDGIPYVQYLPKKTMKTQNDRREKKTPLMLFALDIVKRSGFKFGVLKYASGKSGYNAKIKKLLEYCKIDRLVNQYDEATVTMNRVPLHSVGSSKLCRKTHIDIANKAQVNMYATGLHEVGSSAVEHYSMLELHDLFMLLCAAFNQPRYRVDKQLNALPEEVK</sequence>
<organism evidence="3 4">
    <name type="scientific">Bacteroides muris</name>
    <name type="common">ex Afrizal et al. 2022</name>
    <dbReference type="NCBI Taxonomy" id="2516960"/>
    <lineage>
        <taxon>Bacteria</taxon>
        <taxon>Pseudomonadati</taxon>
        <taxon>Bacteroidota</taxon>
        <taxon>Bacteroidia</taxon>
        <taxon>Bacteroidales</taxon>
        <taxon>Bacteroidaceae</taxon>
        <taxon>Bacteroides</taxon>
    </lineage>
</organism>
<dbReference type="SUPFAM" id="SSF56349">
    <property type="entry name" value="DNA breaking-rejoining enzymes"/>
    <property type="match status" value="1"/>
</dbReference>
<dbReference type="Proteomes" id="UP000310532">
    <property type="component" value="Unassembled WGS sequence"/>
</dbReference>
<evidence type="ECO:0000256" key="1">
    <source>
        <dbReference type="ARBA" id="ARBA00023125"/>
    </source>
</evidence>
<dbReference type="Gene3D" id="1.10.150.130">
    <property type="match status" value="1"/>
</dbReference>
<evidence type="ECO:0000313" key="4">
    <source>
        <dbReference type="Proteomes" id="UP000310532"/>
    </source>
</evidence>
<evidence type="ECO:0000256" key="2">
    <source>
        <dbReference type="ARBA" id="ARBA00023172"/>
    </source>
</evidence>
<dbReference type="AlphaFoldDB" id="A0A4V3RC06"/>
<dbReference type="GO" id="GO:0003677">
    <property type="term" value="F:DNA binding"/>
    <property type="evidence" value="ECO:0007669"/>
    <property type="project" value="UniProtKB-KW"/>
</dbReference>
<protein>
    <recommendedName>
        <fullName evidence="5">Integrase</fullName>
    </recommendedName>
</protein>
<evidence type="ECO:0000313" key="3">
    <source>
        <dbReference type="EMBL" id="TGY07000.1"/>
    </source>
</evidence>
<reference evidence="3 4" key="1">
    <citation type="submission" date="2019-04" db="EMBL/GenBank/DDBJ databases">
        <title>Microbes associate with the intestines of laboratory mice.</title>
        <authorList>
            <person name="Navarre W."/>
            <person name="Wong E."/>
            <person name="Huang K."/>
            <person name="Tropini C."/>
            <person name="Ng K."/>
            <person name="Yu B."/>
        </authorList>
    </citation>
    <scope>NUCLEOTIDE SEQUENCE [LARGE SCALE GENOMIC DNA]</scope>
    <source>
        <strain evidence="3 4">NM69_E16B</strain>
    </source>
</reference>
<dbReference type="EMBL" id="SRYZ01000012">
    <property type="protein sequence ID" value="TGY07000.1"/>
    <property type="molecule type" value="Genomic_DNA"/>
</dbReference>
<accession>A0A4V3RC06</accession>
<dbReference type="RefSeq" id="WP_136009826.1">
    <property type="nucleotide sequence ID" value="NZ_SRYZ01000012.1"/>
</dbReference>
<gene>
    <name evidence="3" type="ORF">E5355_07465</name>
</gene>
<evidence type="ECO:0008006" key="5">
    <source>
        <dbReference type="Google" id="ProtNLM"/>
    </source>
</evidence>
<dbReference type="Gene3D" id="1.10.443.10">
    <property type="entry name" value="Intergrase catalytic core"/>
    <property type="match status" value="1"/>
</dbReference>
<dbReference type="GO" id="GO:0006310">
    <property type="term" value="P:DNA recombination"/>
    <property type="evidence" value="ECO:0007669"/>
    <property type="project" value="UniProtKB-KW"/>
</dbReference>
<dbReference type="InterPro" id="IPR013762">
    <property type="entry name" value="Integrase-like_cat_sf"/>
</dbReference>
<dbReference type="InterPro" id="IPR010998">
    <property type="entry name" value="Integrase_recombinase_N"/>
</dbReference>
<dbReference type="GO" id="GO:0015074">
    <property type="term" value="P:DNA integration"/>
    <property type="evidence" value="ECO:0007669"/>
    <property type="project" value="InterPro"/>
</dbReference>